<organism evidence="1 2">
    <name type="scientific">Dreissena polymorpha</name>
    <name type="common">Zebra mussel</name>
    <name type="synonym">Mytilus polymorpha</name>
    <dbReference type="NCBI Taxonomy" id="45954"/>
    <lineage>
        <taxon>Eukaryota</taxon>
        <taxon>Metazoa</taxon>
        <taxon>Spiralia</taxon>
        <taxon>Lophotrochozoa</taxon>
        <taxon>Mollusca</taxon>
        <taxon>Bivalvia</taxon>
        <taxon>Autobranchia</taxon>
        <taxon>Heteroconchia</taxon>
        <taxon>Euheterodonta</taxon>
        <taxon>Imparidentia</taxon>
        <taxon>Neoheterodontei</taxon>
        <taxon>Myida</taxon>
        <taxon>Dreissenoidea</taxon>
        <taxon>Dreissenidae</taxon>
        <taxon>Dreissena</taxon>
    </lineage>
</organism>
<keyword evidence="2" id="KW-1185">Reference proteome</keyword>
<proteinExistence type="predicted"/>
<evidence type="ECO:0000313" key="1">
    <source>
        <dbReference type="EMBL" id="KAH3775204.1"/>
    </source>
</evidence>
<accession>A0A9D4IJD4</accession>
<reference evidence="1" key="2">
    <citation type="submission" date="2020-11" db="EMBL/GenBank/DDBJ databases">
        <authorList>
            <person name="McCartney M.A."/>
            <person name="Auch B."/>
            <person name="Kono T."/>
            <person name="Mallez S."/>
            <person name="Becker A."/>
            <person name="Gohl D.M."/>
            <person name="Silverstein K.A.T."/>
            <person name="Koren S."/>
            <person name="Bechman K.B."/>
            <person name="Herman A."/>
            <person name="Abrahante J.E."/>
            <person name="Garbe J."/>
        </authorList>
    </citation>
    <scope>NUCLEOTIDE SEQUENCE</scope>
    <source>
        <strain evidence="1">Duluth1</strain>
        <tissue evidence="1">Whole animal</tissue>
    </source>
</reference>
<name>A0A9D4IJD4_DREPO</name>
<protein>
    <submittedName>
        <fullName evidence="1">Uncharacterized protein</fullName>
    </submittedName>
</protein>
<dbReference type="Proteomes" id="UP000828390">
    <property type="component" value="Unassembled WGS sequence"/>
</dbReference>
<dbReference type="EMBL" id="JAIWYP010000009">
    <property type="protein sequence ID" value="KAH3775204.1"/>
    <property type="molecule type" value="Genomic_DNA"/>
</dbReference>
<gene>
    <name evidence="1" type="ORF">DPMN_176603</name>
</gene>
<dbReference type="AlphaFoldDB" id="A0A9D4IJD4"/>
<feature type="non-terminal residue" evidence="1">
    <location>
        <position position="1"/>
    </location>
</feature>
<reference evidence="1" key="1">
    <citation type="journal article" date="2019" name="bioRxiv">
        <title>The Genome of the Zebra Mussel, Dreissena polymorpha: A Resource for Invasive Species Research.</title>
        <authorList>
            <person name="McCartney M.A."/>
            <person name="Auch B."/>
            <person name="Kono T."/>
            <person name="Mallez S."/>
            <person name="Zhang Y."/>
            <person name="Obille A."/>
            <person name="Becker A."/>
            <person name="Abrahante J.E."/>
            <person name="Garbe J."/>
            <person name="Badalamenti J.P."/>
            <person name="Herman A."/>
            <person name="Mangelson H."/>
            <person name="Liachko I."/>
            <person name="Sullivan S."/>
            <person name="Sone E.D."/>
            <person name="Koren S."/>
            <person name="Silverstein K.A.T."/>
            <person name="Beckman K.B."/>
            <person name="Gohl D.M."/>
        </authorList>
    </citation>
    <scope>NUCLEOTIDE SEQUENCE</scope>
    <source>
        <strain evidence="1">Duluth1</strain>
        <tissue evidence="1">Whole animal</tissue>
    </source>
</reference>
<comment type="caution">
    <text evidence="1">The sequence shown here is derived from an EMBL/GenBank/DDBJ whole genome shotgun (WGS) entry which is preliminary data.</text>
</comment>
<sequence length="114" mass="13335">MNQAWLHTDRSLETLRTPSCLLLNEKKEFEAYGYDAERMYIELIKEGRDKTGYYFRRFRPKLIGNGKTMSAMKLLNDLCLRGIDAEAEDIRWVVTVAGFTDELTKQFMRKAACQ</sequence>
<evidence type="ECO:0000313" key="2">
    <source>
        <dbReference type="Proteomes" id="UP000828390"/>
    </source>
</evidence>